<evidence type="ECO:0000313" key="2">
    <source>
        <dbReference type="Proteomes" id="UP001163324"/>
    </source>
</evidence>
<dbReference type="Proteomes" id="UP001163324">
    <property type="component" value="Chromosome 5"/>
</dbReference>
<proteinExistence type="predicted"/>
<comment type="caution">
    <text evidence="1">The sequence shown here is derived from an EMBL/GenBank/DDBJ whole genome shotgun (WGS) entry which is preliminary data.</text>
</comment>
<name>A0ACC0UYE2_9HYPO</name>
<keyword evidence="2" id="KW-1185">Reference proteome</keyword>
<protein>
    <submittedName>
        <fullName evidence="1">Uncharacterized protein</fullName>
    </submittedName>
</protein>
<gene>
    <name evidence="1" type="ORF">N3K66_005582</name>
</gene>
<evidence type="ECO:0000313" key="1">
    <source>
        <dbReference type="EMBL" id="KAI9899121.1"/>
    </source>
</evidence>
<accession>A0ACC0UYE2</accession>
<sequence length="328" mass="36369">MNQPREDQLFKLPDGRLLGYAEFGDPSGKPLLYFHGYPSCRLEPKVLEKVFKRRGIRLISMDRPGFGLSSPQPGRQLLDWTRDVDAFTKGLGLDKFGVIGLSGGGPYALAVAYALPKNRLSAVGLFASGPPWAAGIQHVNMGRRMYRWLAINWPSGLTAILNATVGLAKWILSHDAVKNFIEKRFDAIRETRKAKEAKTPTKSKVEDLSGSDQTSGDPEESSRAGQVDELVQGLLAEPFAQGAAATVEEAVILSNPDWGFKLEDVAYPNVEIWHGQKDKQAPIEMIRYLARKVPNCTLHEFDKSHFSLVDHLEELITKLTNTDDANLK</sequence>
<dbReference type="EMBL" id="CM047944">
    <property type="protein sequence ID" value="KAI9899121.1"/>
    <property type="molecule type" value="Genomic_DNA"/>
</dbReference>
<reference evidence="1" key="1">
    <citation type="submission" date="2022-10" db="EMBL/GenBank/DDBJ databases">
        <title>Complete Genome of Trichothecium roseum strain YXFP-22015, a Plant Pathogen Isolated from Citrus.</title>
        <authorList>
            <person name="Wang Y."/>
            <person name="Zhu L."/>
        </authorList>
    </citation>
    <scope>NUCLEOTIDE SEQUENCE</scope>
    <source>
        <strain evidence="1">YXFP-22015</strain>
    </source>
</reference>
<organism evidence="1 2">
    <name type="scientific">Trichothecium roseum</name>
    <dbReference type="NCBI Taxonomy" id="47278"/>
    <lineage>
        <taxon>Eukaryota</taxon>
        <taxon>Fungi</taxon>
        <taxon>Dikarya</taxon>
        <taxon>Ascomycota</taxon>
        <taxon>Pezizomycotina</taxon>
        <taxon>Sordariomycetes</taxon>
        <taxon>Hypocreomycetidae</taxon>
        <taxon>Hypocreales</taxon>
        <taxon>Hypocreales incertae sedis</taxon>
        <taxon>Trichothecium</taxon>
    </lineage>
</organism>